<keyword evidence="3" id="KW-0489">Methyltransferase</keyword>
<dbReference type="CDD" id="cd02440">
    <property type="entry name" value="AdoMet_MTases"/>
    <property type="match status" value="1"/>
</dbReference>
<dbReference type="SUPFAM" id="SSF53335">
    <property type="entry name" value="S-adenosyl-L-methionine-dependent methyltransferases"/>
    <property type="match status" value="1"/>
</dbReference>
<dbReference type="RefSeq" id="WP_260792800.1">
    <property type="nucleotide sequence ID" value="NZ_CP093313.1"/>
</dbReference>
<dbReference type="GO" id="GO:0016126">
    <property type="term" value="P:sterol biosynthetic process"/>
    <property type="evidence" value="ECO:0007669"/>
    <property type="project" value="TreeGrafter"/>
</dbReference>
<dbReference type="InterPro" id="IPR050447">
    <property type="entry name" value="Erg6_SMT_methyltransf"/>
</dbReference>
<dbReference type="GO" id="GO:0032259">
    <property type="term" value="P:methylation"/>
    <property type="evidence" value="ECO:0007669"/>
    <property type="project" value="UniProtKB-KW"/>
</dbReference>
<dbReference type="Proteomes" id="UP001059380">
    <property type="component" value="Chromosome"/>
</dbReference>
<sequence>MIGEILRISAVLLAGGYMMRQVRKPSRWLGRFMANTMNKSHSTLTDWGLTHVEIRDHDTILDIGCGGGRTLNKLAHLAAQGSVYGVDYAQGSLAASRAYNRELVEQSRVQLEQASVSKLPFPADKFDLITAIETQYYWPDLPGDLREVLRVLKPGGKLVIIAESYKSGRFEWMEGPLMRVLLGACRLSPADQRELFANAGYVNVQFSEERNKGWICVVGTKPIQ</sequence>
<keyword evidence="4" id="KW-1185">Reference proteome</keyword>
<evidence type="ECO:0000259" key="2">
    <source>
        <dbReference type="Pfam" id="PF08241"/>
    </source>
</evidence>
<keyword evidence="1" id="KW-0808">Transferase</keyword>
<dbReference type="AlphaFoldDB" id="A0A9J7BLV7"/>
<gene>
    <name evidence="3" type="ORF">MOP44_23220</name>
</gene>
<dbReference type="PANTHER" id="PTHR44068:SF1">
    <property type="entry name" value="HYPOTHETICAL LOC100005854"/>
    <property type="match status" value="1"/>
</dbReference>
<evidence type="ECO:0000313" key="4">
    <source>
        <dbReference type="Proteomes" id="UP001059380"/>
    </source>
</evidence>
<evidence type="ECO:0000256" key="1">
    <source>
        <dbReference type="ARBA" id="ARBA00022679"/>
    </source>
</evidence>
<dbReference type="Gene3D" id="3.40.50.150">
    <property type="entry name" value="Vaccinia Virus protein VP39"/>
    <property type="match status" value="1"/>
</dbReference>
<dbReference type="EMBL" id="CP093313">
    <property type="protein sequence ID" value="UWZ83465.1"/>
    <property type="molecule type" value="Genomic_DNA"/>
</dbReference>
<dbReference type="InterPro" id="IPR029063">
    <property type="entry name" value="SAM-dependent_MTases_sf"/>
</dbReference>
<accession>A0A9J7BLV7</accession>
<evidence type="ECO:0000313" key="3">
    <source>
        <dbReference type="EMBL" id="UWZ83465.1"/>
    </source>
</evidence>
<dbReference type="InterPro" id="IPR013216">
    <property type="entry name" value="Methyltransf_11"/>
</dbReference>
<feature type="domain" description="Methyltransferase type 11" evidence="2">
    <location>
        <begin position="61"/>
        <end position="160"/>
    </location>
</feature>
<dbReference type="KEGG" id="orp:MOP44_23220"/>
<dbReference type="GO" id="GO:0003838">
    <property type="term" value="F:sterol 24-C-methyltransferase activity"/>
    <property type="evidence" value="ECO:0007669"/>
    <property type="project" value="TreeGrafter"/>
</dbReference>
<dbReference type="Pfam" id="PF08241">
    <property type="entry name" value="Methyltransf_11"/>
    <property type="match status" value="1"/>
</dbReference>
<organism evidence="3 4">
    <name type="scientific">Occallatibacter riparius</name>
    <dbReference type="NCBI Taxonomy" id="1002689"/>
    <lineage>
        <taxon>Bacteria</taxon>
        <taxon>Pseudomonadati</taxon>
        <taxon>Acidobacteriota</taxon>
        <taxon>Terriglobia</taxon>
        <taxon>Terriglobales</taxon>
        <taxon>Acidobacteriaceae</taxon>
        <taxon>Occallatibacter</taxon>
    </lineage>
</organism>
<proteinExistence type="predicted"/>
<name>A0A9J7BLV7_9BACT</name>
<reference evidence="3" key="1">
    <citation type="submission" date="2021-04" db="EMBL/GenBank/DDBJ databases">
        <title>Phylogenetic analysis of Acidobacteriaceae.</title>
        <authorList>
            <person name="Qiu L."/>
            <person name="Zhang Q."/>
        </authorList>
    </citation>
    <scope>NUCLEOTIDE SEQUENCE</scope>
    <source>
        <strain evidence="3">DSM 25168</strain>
    </source>
</reference>
<dbReference type="PANTHER" id="PTHR44068">
    <property type="entry name" value="ZGC:194242"/>
    <property type="match status" value="1"/>
</dbReference>
<protein>
    <submittedName>
        <fullName evidence="3">Methyltransferase domain-containing protein</fullName>
    </submittedName>
</protein>